<protein>
    <recommendedName>
        <fullName evidence="1">Stage 0 sporulation protein A homolog</fullName>
    </recommendedName>
</protein>
<reference evidence="10 11" key="1">
    <citation type="journal article" date="2019" name="Anaerobe">
        <title>Detection of Robinsoniella peoriensis in multiple bone samples of a trauma patient.</title>
        <authorList>
            <person name="Schrottner P."/>
            <person name="Hartwich K."/>
            <person name="Bunk B."/>
            <person name="Schober I."/>
            <person name="Helbig S."/>
            <person name="Rudolph W.W."/>
            <person name="Gunzer F."/>
        </authorList>
    </citation>
    <scope>NUCLEOTIDE SEQUENCE [LARGE SCALE GENOMIC DNA]</scope>
    <source>
        <strain evidence="10 11">DSM 106044</strain>
    </source>
</reference>
<proteinExistence type="predicted"/>
<dbReference type="GO" id="GO:0000160">
    <property type="term" value="P:phosphorelay signal transduction system"/>
    <property type="evidence" value="ECO:0007669"/>
    <property type="project" value="InterPro"/>
</dbReference>
<gene>
    <name evidence="10" type="primary">degU_3</name>
    <name evidence="10" type="ORF">DSM106044_03496</name>
</gene>
<evidence type="ECO:0000256" key="3">
    <source>
        <dbReference type="ARBA" id="ARBA00023015"/>
    </source>
</evidence>
<evidence type="ECO:0000313" key="10">
    <source>
        <dbReference type="EMBL" id="TLC99704.1"/>
    </source>
</evidence>
<dbReference type="SMART" id="SM00448">
    <property type="entry name" value="REC"/>
    <property type="match status" value="1"/>
</dbReference>
<dbReference type="SUPFAM" id="SSF52172">
    <property type="entry name" value="CheY-like"/>
    <property type="match status" value="1"/>
</dbReference>
<organism evidence="10 11">
    <name type="scientific">Robinsoniella peoriensis</name>
    <dbReference type="NCBI Taxonomy" id="180332"/>
    <lineage>
        <taxon>Bacteria</taxon>
        <taxon>Bacillati</taxon>
        <taxon>Bacillota</taxon>
        <taxon>Clostridia</taxon>
        <taxon>Lachnospirales</taxon>
        <taxon>Lachnospiraceae</taxon>
        <taxon>Robinsoniella</taxon>
    </lineage>
</organism>
<dbReference type="InterPro" id="IPR001789">
    <property type="entry name" value="Sig_transdc_resp-reg_receiver"/>
</dbReference>
<name>A0A4U8Q4F9_9FIRM</name>
<comment type="caution">
    <text evidence="10">The sequence shown here is derived from an EMBL/GenBank/DDBJ whole genome shotgun (WGS) entry which is preliminary data.</text>
</comment>
<dbReference type="EMBL" id="QGQD01000067">
    <property type="protein sequence ID" value="TLC99704.1"/>
    <property type="molecule type" value="Genomic_DNA"/>
</dbReference>
<sequence>MKVLLVDDHILFAKSLEIALEGHDGIESFSSIRDTRHIRDDIIRLNPDIILMDINLNHLSSEDGLSLSRRILKEFPQQKLVMLSGYDLPVYRREARKLGAKGFISKTVSPDELLRILQIITLGNTYFPNTDSYIEELTDSEKEVLQLMAEGLKRKEIAYHLFISERTVSNHLQHIFDKLQVSSSVEAIAKGLQHGYIPPV</sequence>
<evidence type="ECO:0000259" key="8">
    <source>
        <dbReference type="PROSITE" id="PS50043"/>
    </source>
</evidence>
<evidence type="ECO:0000256" key="6">
    <source>
        <dbReference type="ARBA" id="ARBA00024867"/>
    </source>
</evidence>
<keyword evidence="5" id="KW-0804">Transcription</keyword>
<dbReference type="PROSITE" id="PS50043">
    <property type="entry name" value="HTH_LUXR_2"/>
    <property type="match status" value="1"/>
</dbReference>
<dbReference type="Pfam" id="PF00072">
    <property type="entry name" value="Response_reg"/>
    <property type="match status" value="1"/>
</dbReference>
<evidence type="ECO:0000256" key="7">
    <source>
        <dbReference type="PROSITE-ProRule" id="PRU00169"/>
    </source>
</evidence>
<dbReference type="SMART" id="SM00421">
    <property type="entry name" value="HTH_LUXR"/>
    <property type="match status" value="1"/>
</dbReference>
<dbReference type="InterPro" id="IPR016032">
    <property type="entry name" value="Sig_transdc_resp-reg_C-effctor"/>
</dbReference>
<dbReference type="GO" id="GO:0006355">
    <property type="term" value="P:regulation of DNA-templated transcription"/>
    <property type="evidence" value="ECO:0007669"/>
    <property type="project" value="InterPro"/>
</dbReference>
<dbReference type="GO" id="GO:0003677">
    <property type="term" value="F:DNA binding"/>
    <property type="evidence" value="ECO:0007669"/>
    <property type="project" value="UniProtKB-KW"/>
</dbReference>
<dbReference type="InterPro" id="IPR000792">
    <property type="entry name" value="Tscrpt_reg_LuxR_C"/>
</dbReference>
<evidence type="ECO:0000313" key="11">
    <source>
        <dbReference type="Proteomes" id="UP000306509"/>
    </source>
</evidence>
<dbReference type="CDD" id="cd17535">
    <property type="entry name" value="REC_NarL-like"/>
    <property type="match status" value="1"/>
</dbReference>
<dbReference type="Gene3D" id="3.40.50.2300">
    <property type="match status" value="1"/>
</dbReference>
<accession>A0A4U8Q4F9</accession>
<dbReference type="InterPro" id="IPR011006">
    <property type="entry name" value="CheY-like_superfamily"/>
</dbReference>
<keyword evidence="2 7" id="KW-0597">Phosphoprotein</keyword>
<dbReference type="Gene3D" id="1.10.10.10">
    <property type="entry name" value="Winged helix-like DNA-binding domain superfamily/Winged helix DNA-binding domain"/>
    <property type="match status" value="1"/>
</dbReference>
<dbReference type="GO" id="GO:0008233">
    <property type="term" value="F:peptidase activity"/>
    <property type="evidence" value="ECO:0007669"/>
    <property type="project" value="UniProtKB-KW"/>
</dbReference>
<dbReference type="GO" id="GO:0006508">
    <property type="term" value="P:proteolysis"/>
    <property type="evidence" value="ECO:0007669"/>
    <property type="project" value="UniProtKB-KW"/>
</dbReference>
<dbReference type="STRING" id="180332.GCA_000797495_00582"/>
<dbReference type="Proteomes" id="UP000306509">
    <property type="component" value="Unassembled WGS sequence"/>
</dbReference>
<keyword evidence="4" id="KW-0238">DNA-binding</keyword>
<dbReference type="InterPro" id="IPR036388">
    <property type="entry name" value="WH-like_DNA-bd_sf"/>
</dbReference>
<keyword evidence="3" id="KW-0805">Transcription regulation</keyword>
<evidence type="ECO:0000256" key="2">
    <source>
        <dbReference type="ARBA" id="ARBA00022553"/>
    </source>
</evidence>
<keyword evidence="10" id="KW-0645">Protease</keyword>
<evidence type="ECO:0000256" key="1">
    <source>
        <dbReference type="ARBA" id="ARBA00018672"/>
    </source>
</evidence>
<dbReference type="Pfam" id="PF00196">
    <property type="entry name" value="GerE"/>
    <property type="match status" value="1"/>
</dbReference>
<evidence type="ECO:0000259" key="9">
    <source>
        <dbReference type="PROSITE" id="PS50110"/>
    </source>
</evidence>
<feature type="domain" description="Response regulatory" evidence="9">
    <location>
        <begin position="2"/>
        <end position="121"/>
    </location>
</feature>
<dbReference type="PANTHER" id="PTHR43214">
    <property type="entry name" value="TWO-COMPONENT RESPONSE REGULATOR"/>
    <property type="match status" value="1"/>
</dbReference>
<dbReference type="PROSITE" id="PS50110">
    <property type="entry name" value="RESPONSE_REGULATORY"/>
    <property type="match status" value="1"/>
</dbReference>
<dbReference type="RefSeq" id="WP_138003155.1">
    <property type="nucleotide sequence ID" value="NZ_QGQD01000067.1"/>
</dbReference>
<comment type="function">
    <text evidence="6">May play the central regulatory role in sporulation. It may be an element of the effector pathway responsible for the activation of sporulation genes in response to nutritional stress. Spo0A may act in concert with spo0H (a sigma factor) to control the expression of some genes that are critical to the sporulation process.</text>
</comment>
<dbReference type="InterPro" id="IPR039420">
    <property type="entry name" value="WalR-like"/>
</dbReference>
<keyword evidence="10" id="KW-0378">Hydrolase</keyword>
<evidence type="ECO:0000256" key="5">
    <source>
        <dbReference type="ARBA" id="ARBA00023163"/>
    </source>
</evidence>
<feature type="modified residue" description="4-aspartylphosphate" evidence="7">
    <location>
        <position position="53"/>
    </location>
</feature>
<feature type="domain" description="HTH luxR-type" evidence="8">
    <location>
        <begin position="130"/>
        <end position="195"/>
    </location>
</feature>
<dbReference type="InterPro" id="IPR058245">
    <property type="entry name" value="NreC/VraR/RcsB-like_REC"/>
</dbReference>
<dbReference type="AlphaFoldDB" id="A0A4U8Q4F9"/>
<dbReference type="PRINTS" id="PR00038">
    <property type="entry name" value="HTHLUXR"/>
</dbReference>
<keyword evidence="11" id="KW-1185">Reference proteome</keyword>
<evidence type="ECO:0000256" key="4">
    <source>
        <dbReference type="ARBA" id="ARBA00023125"/>
    </source>
</evidence>
<dbReference type="SUPFAM" id="SSF46894">
    <property type="entry name" value="C-terminal effector domain of the bipartite response regulators"/>
    <property type="match status" value="1"/>
</dbReference>
<dbReference type="CDD" id="cd06170">
    <property type="entry name" value="LuxR_C_like"/>
    <property type="match status" value="1"/>
</dbReference>